<dbReference type="Proteomes" id="UP000697330">
    <property type="component" value="Unassembled WGS sequence"/>
</dbReference>
<sequence>PALEDLLFDVHVAMGGSVLTLFTNRRDMERVYESLRPRLAAAGLEVVCQSRGASPRRLRQRFMEETALSLMALRSFWEGFDATGDTLRCVVIPKLPFASPNDPLVRERDLREDRAWWKYSLPDAVISVKQAAGRLIRSSTDTGVLVLADSRLVSKGYGRLFVSSLPSRSVTRLESSNVGRYLSLWRASH</sequence>
<dbReference type="GO" id="GO:0005524">
    <property type="term" value="F:ATP binding"/>
    <property type="evidence" value="ECO:0007669"/>
    <property type="project" value="InterPro"/>
</dbReference>
<dbReference type="InterPro" id="IPR045028">
    <property type="entry name" value="DinG/Rad3-like"/>
</dbReference>
<dbReference type="Pfam" id="PF13307">
    <property type="entry name" value="Helicase_C_2"/>
    <property type="match status" value="1"/>
</dbReference>
<evidence type="ECO:0000313" key="3">
    <source>
        <dbReference type="EMBL" id="HJF46105.1"/>
    </source>
</evidence>
<dbReference type="GO" id="GO:0016818">
    <property type="term" value="F:hydrolase activity, acting on acid anhydrides, in phosphorus-containing anhydrides"/>
    <property type="evidence" value="ECO:0007669"/>
    <property type="project" value="InterPro"/>
</dbReference>
<dbReference type="Gene3D" id="3.40.50.300">
    <property type="entry name" value="P-loop containing nucleotide triphosphate hydrolases"/>
    <property type="match status" value="1"/>
</dbReference>
<organism evidence="3 4">
    <name type="scientific">Thermophilibacter provencensis</name>
    <dbReference type="NCBI Taxonomy" id="1852386"/>
    <lineage>
        <taxon>Bacteria</taxon>
        <taxon>Bacillati</taxon>
        <taxon>Actinomycetota</taxon>
        <taxon>Coriobacteriia</taxon>
        <taxon>Coriobacteriales</taxon>
        <taxon>Atopobiaceae</taxon>
        <taxon>Thermophilibacter</taxon>
    </lineage>
</organism>
<name>A0A921KM61_9ACTN</name>
<dbReference type="InterPro" id="IPR027417">
    <property type="entry name" value="P-loop_NTPase"/>
</dbReference>
<dbReference type="SUPFAM" id="SSF52540">
    <property type="entry name" value="P-loop containing nucleoside triphosphate hydrolases"/>
    <property type="match status" value="1"/>
</dbReference>
<accession>A0A921KM61</accession>
<reference evidence="3" key="1">
    <citation type="journal article" date="2021" name="PeerJ">
        <title>Extensive microbial diversity within the chicken gut microbiome revealed by metagenomics and culture.</title>
        <authorList>
            <person name="Gilroy R."/>
            <person name="Ravi A."/>
            <person name="Getino M."/>
            <person name="Pursley I."/>
            <person name="Horton D.L."/>
            <person name="Alikhan N.F."/>
            <person name="Baker D."/>
            <person name="Gharbi K."/>
            <person name="Hall N."/>
            <person name="Watson M."/>
            <person name="Adriaenssens E.M."/>
            <person name="Foster-Nyarko E."/>
            <person name="Jarju S."/>
            <person name="Secka A."/>
            <person name="Antonio M."/>
            <person name="Oren A."/>
            <person name="Chaudhuri R.R."/>
            <person name="La Ragione R."/>
            <person name="Hildebrand F."/>
            <person name="Pallen M.J."/>
        </authorList>
    </citation>
    <scope>NUCLEOTIDE SEQUENCE</scope>
    <source>
        <strain evidence="3">CHK124-7917</strain>
    </source>
</reference>
<dbReference type="EMBL" id="DYWQ01000154">
    <property type="protein sequence ID" value="HJF46105.1"/>
    <property type="molecule type" value="Genomic_DNA"/>
</dbReference>
<evidence type="ECO:0000259" key="2">
    <source>
        <dbReference type="SMART" id="SM00491"/>
    </source>
</evidence>
<reference evidence="3" key="2">
    <citation type="submission" date="2021-09" db="EMBL/GenBank/DDBJ databases">
        <authorList>
            <person name="Gilroy R."/>
        </authorList>
    </citation>
    <scope>NUCLEOTIDE SEQUENCE</scope>
    <source>
        <strain evidence="3">CHK124-7917</strain>
    </source>
</reference>
<dbReference type="GO" id="GO:0003678">
    <property type="term" value="F:DNA helicase activity"/>
    <property type="evidence" value="ECO:0007669"/>
    <property type="project" value="TreeGrafter"/>
</dbReference>
<dbReference type="GO" id="GO:0003676">
    <property type="term" value="F:nucleic acid binding"/>
    <property type="evidence" value="ECO:0007669"/>
    <property type="project" value="InterPro"/>
</dbReference>
<dbReference type="AlphaFoldDB" id="A0A921KM61"/>
<feature type="non-terminal residue" evidence="3">
    <location>
        <position position="1"/>
    </location>
</feature>
<gene>
    <name evidence="3" type="ORF">K8U72_10065</name>
</gene>
<dbReference type="PANTHER" id="PTHR11472">
    <property type="entry name" value="DNA REPAIR DEAD HELICASE RAD3/XP-D SUBFAMILY MEMBER"/>
    <property type="match status" value="1"/>
</dbReference>
<dbReference type="InterPro" id="IPR006555">
    <property type="entry name" value="ATP-dep_Helicase_C"/>
</dbReference>
<proteinExistence type="inferred from homology"/>
<comment type="similarity">
    <text evidence="1">Belongs to the helicase family. DinG subfamily.</text>
</comment>
<evidence type="ECO:0000313" key="4">
    <source>
        <dbReference type="Proteomes" id="UP000697330"/>
    </source>
</evidence>
<feature type="domain" description="ATP-dependent helicase C-terminal" evidence="2">
    <location>
        <begin position="25"/>
        <end position="154"/>
    </location>
</feature>
<comment type="caution">
    <text evidence="3">The sequence shown here is derived from an EMBL/GenBank/DDBJ whole genome shotgun (WGS) entry which is preliminary data.</text>
</comment>
<dbReference type="RefSeq" id="WP_274959678.1">
    <property type="nucleotide sequence ID" value="NZ_DYWQ01000154.1"/>
</dbReference>
<dbReference type="GO" id="GO:0006139">
    <property type="term" value="P:nucleobase-containing compound metabolic process"/>
    <property type="evidence" value="ECO:0007669"/>
    <property type="project" value="InterPro"/>
</dbReference>
<dbReference type="SMART" id="SM00491">
    <property type="entry name" value="HELICc2"/>
    <property type="match status" value="1"/>
</dbReference>
<evidence type="ECO:0000256" key="1">
    <source>
        <dbReference type="ARBA" id="ARBA00038058"/>
    </source>
</evidence>
<dbReference type="PANTHER" id="PTHR11472:SF34">
    <property type="entry name" value="REGULATOR OF TELOMERE ELONGATION HELICASE 1"/>
    <property type="match status" value="1"/>
</dbReference>
<protein>
    <submittedName>
        <fullName evidence="3">DNA polymerase III subunit epsilon</fullName>
    </submittedName>
</protein>